<dbReference type="RefSeq" id="WP_232237304.1">
    <property type="nucleotide sequence ID" value="NZ_CP016076.1"/>
</dbReference>
<evidence type="ECO:0000313" key="1">
    <source>
        <dbReference type="EMBL" id="APU15571.1"/>
    </source>
</evidence>
<dbReference type="AlphaFoldDB" id="A0AAC9LDD9"/>
<sequence>MFDLLSEELCPVRWSPDRDPPPTVDGPGEVVSLRQLLVYAHEITDVDLSSPPAVSGLLRILAVLTARVTGLDKIDEVESWCDRRDEVLRAGRLDPVEIDRYLARYPGRFDLFGDRPFLQDARLSTECRNTNGSPASSGVNKLMVGRSAGQSFVWQSHTTDDEPPPAPAAEAFAALLTWLYYGPGGRCTSRWTPGQAKPVADTRTSPLRGTTSFHPWGATLFETLLIGLPFLPSDADDHAPWELDEYPDPLGVTPAPRGIARMLVGRARHAVLLTPSDDGRAVVDARITWASRQEPVPALDPFLIHRANSKDPNTVFAEYASADRAVWRDLDALVGRRSDPARAKRRRPAVFDTLAELAYDGSPVDVDSVRIRALGFDQERSQAKDRQYFSGTTPPVLRLLTAGDDERAVRVTTAIDAAESVGASLHAAFSAAWAGITRSPLKTKPRDQGVPWLHPGMARYWAQAESRFWATVTAAEPPEEHPRNLFIRIALRSYSELTEDYARSPEDVKAIELARRLLLRGWKARKKETADV</sequence>
<dbReference type="KEGG" id="acad:UA74_17715"/>
<dbReference type="Pfam" id="PF09481">
    <property type="entry name" value="CRISPR_Cse1"/>
    <property type="match status" value="1"/>
</dbReference>
<dbReference type="InterPro" id="IPR013381">
    <property type="entry name" value="CRISPR-assoc_prot_Cse1"/>
</dbReference>
<accession>A0AAC9LDD9</accession>
<name>A0AAC9LDD9_9PSEU</name>
<reference evidence="2" key="1">
    <citation type="submission" date="2016-06" db="EMBL/GenBank/DDBJ databases">
        <title>Complete genome sequence of Actinoalloteichus fjordicus DSM 46855 (=ADI127-17), type strain of the new species Actinoalloteichus fjordicus.</title>
        <authorList>
            <person name="Ruckert C."/>
            <person name="Nouioui I."/>
            <person name="Willmese J."/>
            <person name="van Wezel G."/>
            <person name="Klenk H.-P."/>
            <person name="Kalinowski J."/>
            <person name="Zotchev S.B."/>
        </authorList>
    </citation>
    <scope>NUCLEOTIDE SEQUENCE [LARGE SCALE GENOMIC DNA]</scope>
    <source>
        <strain evidence="2">ADI127-7</strain>
    </source>
</reference>
<dbReference type="EMBL" id="CP016076">
    <property type="protein sequence ID" value="APU15571.1"/>
    <property type="molecule type" value="Genomic_DNA"/>
</dbReference>
<organism evidence="1 2">
    <name type="scientific">Actinoalloteichus fjordicus</name>
    <dbReference type="NCBI Taxonomy" id="1612552"/>
    <lineage>
        <taxon>Bacteria</taxon>
        <taxon>Bacillati</taxon>
        <taxon>Actinomycetota</taxon>
        <taxon>Actinomycetes</taxon>
        <taxon>Pseudonocardiales</taxon>
        <taxon>Pseudonocardiaceae</taxon>
        <taxon>Actinoalloteichus</taxon>
    </lineage>
</organism>
<gene>
    <name evidence="1" type="ORF">UA74_17715</name>
</gene>
<dbReference type="NCBIfam" id="TIGR02547">
    <property type="entry name" value="casA_cse1"/>
    <property type="match status" value="1"/>
</dbReference>
<evidence type="ECO:0000313" key="2">
    <source>
        <dbReference type="Proteomes" id="UP000185511"/>
    </source>
</evidence>
<dbReference type="Proteomes" id="UP000185511">
    <property type="component" value="Chromosome"/>
</dbReference>
<keyword evidence="2" id="KW-1185">Reference proteome</keyword>
<protein>
    <submittedName>
        <fullName evidence="1">CRISPR type I-E/ECOLI-associated protein CasA/Cse1</fullName>
    </submittedName>
</protein>
<proteinExistence type="predicted"/>